<evidence type="ECO:0000259" key="1">
    <source>
        <dbReference type="Pfam" id="PF13843"/>
    </source>
</evidence>
<protein>
    <recommendedName>
        <fullName evidence="1">PiggyBac transposable element-derived protein domain-containing protein</fullName>
    </recommendedName>
</protein>
<dbReference type="Proteomes" id="UP001159363">
    <property type="component" value="Chromosome 3"/>
</dbReference>
<accession>A0ABQ9HXJ5</accession>
<sequence length="201" mass="22864">MSIFGLPRSKMHWNQNTRVGMVANITSRDRWEEIKSNLHYVDNGQQLAQNDPNRDKLFKIRPFITSIPKEQHLRVDEKIVPFKGMSSLKQYRPKKPCKNIEPAFGLPDIGASSNIVLRLDECIPKNQTFLLFFDNWFSSLPLFTVLAGMGIGTLGTITTNRFPGLQVPLGAEMKKTGRGTTIEKATDIDGVEIRVIKWYDN</sequence>
<reference evidence="2 3" key="1">
    <citation type="submission" date="2023-02" db="EMBL/GenBank/DDBJ databases">
        <title>LHISI_Scaffold_Assembly.</title>
        <authorList>
            <person name="Stuart O.P."/>
            <person name="Cleave R."/>
            <person name="Magrath M.J.L."/>
            <person name="Mikheyev A.S."/>
        </authorList>
    </citation>
    <scope>NUCLEOTIDE SEQUENCE [LARGE SCALE GENOMIC DNA]</scope>
    <source>
        <strain evidence="2">Daus_M_001</strain>
        <tissue evidence="2">Leg muscle</tissue>
    </source>
</reference>
<keyword evidence="3" id="KW-1185">Reference proteome</keyword>
<evidence type="ECO:0000313" key="3">
    <source>
        <dbReference type="Proteomes" id="UP001159363"/>
    </source>
</evidence>
<dbReference type="PANTHER" id="PTHR47272:SF1">
    <property type="entry name" value="PIGGYBAC TRANSPOSABLE ELEMENT-DERIVED PROTEIN 3-LIKE"/>
    <property type="match status" value="1"/>
</dbReference>
<gene>
    <name evidence="2" type="ORF">PR048_008296</name>
</gene>
<organism evidence="2 3">
    <name type="scientific">Dryococelus australis</name>
    <dbReference type="NCBI Taxonomy" id="614101"/>
    <lineage>
        <taxon>Eukaryota</taxon>
        <taxon>Metazoa</taxon>
        <taxon>Ecdysozoa</taxon>
        <taxon>Arthropoda</taxon>
        <taxon>Hexapoda</taxon>
        <taxon>Insecta</taxon>
        <taxon>Pterygota</taxon>
        <taxon>Neoptera</taxon>
        <taxon>Polyneoptera</taxon>
        <taxon>Phasmatodea</taxon>
        <taxon>Verophasmatodea</taxon>
        <taxon>Anareolatae</taxon>
        <taxon>Phasmatidae</taxon>
        <taxon>Eurycanthinae</taxon>
        <taxon>Dryococelus</taxon>
    </lineage>
</organism>
<dbReference type="Pfam" id="PF13843">
    <property type="entry name" value="DDE_Tnp_1_7"/>
    <property type="match status" value="1"/>
</dbReference>
<dbReference type="InterPro" id="IPR029526">
    <property type="entry name" value="PGBD"/>
</dbReference>
<feature type="domain" description="PiggyBac transposable element-derived protein" evidence="1">
    <location>
        <begin position="1"/>
        <end position="99"/>
    </location>
</feature>
<dbReference type="PANTHER" id="PTHR47272">
    <property type="entry name" value="DDE_TNP_1_7 DOMAIN-CONTAINING PROTEIN"/>
    <property type="match status" value="1"/>
</dbReference>
<comment type="caution">
    <text evidence="2">The sequence shown here is derived from an EMBL/GenBank/DDBJ whole genome shotgun (WGS) entry which is preliminary data.</text>
</comment>
<proteinExistence type="predicted"/>
<name>A0ABQ9HXJ5_9NEOP</name>
<dbReference type="EMBL" id="JARBHB010000003">
    <property type="protein sequence ID" value="KAJ8888804.1"/>
    <property type="molecule type" value="Genomic_DNA"/>
</dbReference>
<evidence type="ECO:0000313" key="2">
    <source>
        <dbReference type="EMBL" id="KAJ8888804.1"/>
    </source>
</evidence>